<dbReference type="EMBL" id="MELK01000050">
    <property type="protein sequence ID" value="OFW56017.1"/>
    <property type="molecule type" value="Genomic_DNA"/>
</dbReference>
<protein>
    <recommendedName>
        <fullName evidence="1">HD-GYP domain-containing protein</fullName>
    </recommendedName>
</protein>
<proteinExistence type="predicted"/>
<gene>
    <name evidence="2" type="ORF">A2Y75_04730</name>
</gene>
<dbReference type="InterPro" id="IPR029016">
    <property type="entry name" value="GAF-like_dom_sf"/>
</dbReference>
<comment type="caution">
    <text evidence="2">The sequence shown here is derived from an EMBL/GenBank/DDBJ whole genome shotgun (WGS) entry which is preliminary data.</text>
</comment>
<accession>A0A1F2WGN9</accession>
<dbReference type="CDD" id="cd00077">
    <property type="entry name" value="HDc"/>
    <property type="match status" value="1"/>
</dbReference>
<dbReference type="SUPFAM" id="SSF55781">
    <property type="entry name" value="GAF domain-like"/>
    <property type="match status" value="2"/>
</dbReference>
<evidence type="ECO:0000313" key="3">
    <source>
        <dbReference type="Proteomes" id="UP000177876"/>
    </source>
</evidence>
<sequence length="636" mass="70987">MFVPGSELENLANSGMNVNKFLASVLDYISDDSNGSSGGTGLEDARSVLGPLTIEWKSITSLVNALGRSLLGYLEERGESELSTIYRGLIRAQSQLFDTYLEEERNRREDVWRHQKEIDRFPDTIATTLDPATLMKEGMARLKLLTGAKEACFFKVEPEGKLVHQIEEGLTGDESRELKISGEAARRIIEEGEPYCEEAERARFCVKGLKPDAQYVLLVPLVVRGRTTAAALLCGGNGSSFKPESMEIAASFASRLAVAMENAELHSREQRKIKETVALLEIARAINSTLDIQEILDKMVQMTVDLCGVVMCVVYLLDEERGRFVPGAYYGFIEDALWEEERDQGIGIYALGQEYLSTLRGGDPVIIPSEQDNLFLPPELMYEHGVDMVLMFPLSSRERMTGIFAIFYPKKPEDLEQSEIEVVRAIAAQASLAIENAALYEDIERSYFSTVSALAKAIEVKDPYTHGHSERVTEYALLIAEAMRLDERERQKLKYAATLHDIGKIGIAGRVLNKPGSLTDEEYTHVKTHPLLGDSIVEPVEFLQGPRPIILHHHERFDGTGYPDGLKGRRIPLCARILAVADAFEAMRSDRPYRRALPLEIAKTELMKNSGSQFDPQVVETFLHILECHEGDPVNG</sequence>
<dbReference type="SMART" id="SM00471">
    <property type="entry name" value="HDc"/>
    <property type="match status" value="1"/>
</dbReference>
<reference evidence="2 3" key="1">
    <citation type="journal article" date="2016" name="Nat. Commun.">
        <title>Thousands of microbial genomes shed light on interconnected biogeochemical processes in an aquifer system.</title>
        <authorList>
            <person name="Anantharaman K."/>
            <person name="Brown C.T."/>
            <person name="Hug L.A."/>
            <person name="Sharon I."/>
            <person name="Castelle C.J."/>
            <person name="Probst A.J."/>
            <person name="Thomas B.C."/>
            <person name="Singh A."/>
            <person name="Wilkins M.J."/>
            <person name="Karaoz U."/>
            <person name="Brodie E.L."/>
            <person name="Williams K.H."/>
            <person name="Hubbard S.S."/>
            <person name="Banfield J.F."/>
        </authorList>
    </citation>
    <scope>NUCLEOTIDE SEQUENCE [LARGE SCALE GENOMIC DNA]</scope>
</reference>
<evidence type="ECO:0000259" key="1">
    <source>
        <dbReference type="PROSITE" id="PS51832"/>
    </source>
</evidence>
<organism evidence="2 3">
    <name type="scientific">Candidatus Solincola sediminis</name>
    <dbReference type="NCBI Taxonomy" id="1797199"/>
    <lineage>
        <taxon>Bacteria</taxon>
        <taxon>Bacillati</taxon>
        <taxon>Actinomycetota</taxon>
        <taxon>Candidatus Geothermincolia</taxon>
        <taxon>Candidatus Geothermincolales</taxon>
        <taxon>Candidatus Geothermincolaceae</taxon>
        <taxon>Candidatus Solincola</taxon>
    </lineage>
</organism>
<dbReference type="Pfam" id="PF01590">
    <property type="entry name" value="GAF"/>
    <property type="match status" value="1"/>
</dbReference>
<dbReference type="InterPro" id="IPR037522">
    <property type="entry name" value="HD_GYP_dom"/>
</dbReference>
<dbReference type="SUPFAM" id="SSF109604">
    <property type="entry name" value="HD-domain/PDEase-like"/>
    <property type="match status" value="1"/>
</dbReference>
<dbReference type="SMART" id="SM00065">
    <property type="entry name" value="GAF"/>
    <property type="match status" value="2"/>
</dbReference>
<dbReference type="InterPro" id="IPR003607">
    <property type="entry name" value="HD/PDEase_dom"/>
</dbReference>
<feature type="domain" description="HD-GYP" evidence="1">
    <location>
        <begin position="443"/>
        <end position="636"/>
    </location>
</feature>
<dbReference type="Gene3D" id="1.10.3210.10">
    <property type="entry name" value="Hypothetical protein af1432"/>
    <property type="match status" value="1"/>
</dbReference>
<dbReference type="PANTHER" id="PTHR43155">
    <property type="entry name" value="CYCLIC DI-GMP PHOSPHODIESTERASE PA4108-RELATED"/>
    <property type="match status" value="1"/>
</dbReference>
<dbReference type="InterPro" id="IPR003018">
    <property type="entry name" value="GAF"/>
</dbReference>
<dbReference type="STRING" id="1797197.A2Y75_04730"/>
<dbReference type="Pfam" id="PF13487">
    <property type="entry name" value="HD_5"/>
    <property type="match status" value="1"/>
</dbReference>
<name>A0A1F2WGN9_9ACTN</name>
<dbReference type="PANTHER" id="PTHR43155:SF2">
    <property type="entry name" value="CYCLIC DI-GMP PHOSPHODIESTERASE PA4108"/>
    <property type="match status" value="1"/>
</dbReference>
<dbReference type="Gene3D" id="3.30.450.40">
    <property type="match status" value="2"/>
</dbReference>
<dbReference type="PROSITE" id="PS51832">
    <property type="entry name" value="HD_GYP"/>
    <property type="match status" value="1"/>
</dbReference>
<dbReference type="Proteomes" id="UP000177876">
    <property type="component" value="Unassembled WGS sequence"/>
</dbReference>
<dbReference type="AlphaFoldDB" id="A0A1F2WGN9"/>
<evidence type="ECO:0000313" key="2">
    <source>
        <dbReference type="EMBL" id="OFW56017.1"/>
    </source>
</evidence>